<evidence type="ECO:0000313" key="2">
    <source>
        <dbReference type="Proteomes" id="UP000244906"/>
    </source>
</evidence>
<name>A0A2V1H0J5_9GAMM</name>
<dbReference type="Proteomes" id="UP000244906">
    <property type="component" value="Unassembled WGS sequence"/>
</dbReference>
<dbReference type="AlphaFoldDB" id="A0A2V1H0J5"/>
<sequence>MMRHVGTVGHAAMQIGGHLDTGKYVCWWPDHTIGHSHVLPGVKARASHFSAEDDFKKEKTRPRNKKINDLSMILRQFSSEGFSEEMVVNMFHENMLHTAMGVSEQYIDNWFERGHNENEAAFIATVMNSIKAKKEMALSNLDKSFHARPDFSDRLPWQVNIDGLDEQAMATEWQAIRSKPGAHYRLFRKNCATVVHRVLAAGGGDQRAGWRASHNLIWTPSALMTYCIKLQRSKNKSKEALY</sequence>
<evidence type="ECO:0000313" key="1">
    <source>
        <dbReference type="EMBL" id="PVZ71993.1"/>
    </source>
</evidence>
<organism evidence="1 2">
    <name type="scientific">Pelagibaculum spongiae</name>
    <dbReference type="NCBI Taxonomy" id="2080658"/>
    <lineage>
        <taxon>Bacteria</taxon>
        <taxon>Pseudomonadati</taxon>
        <taxon>Pseudomonadota</taxon>
        <taxon>Gammaproteobacteria</taxon>
        <taxon>Oceanospirillales</taxon>
        <taxon>Pelagibaculum</taxon>
    </lineage>
</organism>
<keyword evidence="2" id="KW-1185">Reference proteome</keyword>
<proteinExistence type="predicted"/>
<accession>A0A2V1H0J5</accession>
<comment type="caution">
    <text evidence="1">The sequence shown here is derived from an EMBL/GenBank/DDBJ whole genome shotgun (WGS) entry which is preliminary data.</text>
</comment>
<dbReference type="EMBL" id="QDDL01000001">
    <property type="protein sequence ID" value="PVZ71993.1"/>
    <property type="molecule type" value="Genomic_DNA"/>
</dbReference>
<protein>
    <submittedName>
        <fullName evidence="1">Uncharacterized protein</fullName>
    </submittedName>
</protein>
<reference evidence="1 2" key="1">
    <citation type="submission" date="2018-04" db="EMBL/GenBank/DDBJ databases">
        <title>Thalassorhabdus spongiae gen. nov., sp. nov., isolated from a marine sponge in South-West Iceland.</title>
        <authorList>
            <person name="Knobloch S."/>
            <person name="Daussin A."/>
            <person name="Johannsson R."/>
            <person name="Marteinsson V.T."/>
        </authorList>
    </citation>
    <scope>NUCLEOTIDE SEQUENCE [LARGE SCALE GENOMIC DNA]</scope>
    <source>
        <strain evidence="1 2">Hp12</strain>
    </source>
</reference>
<gene>
    <name evidence="1" type="ORF">DC094_02940</name>
</gene>